<accession>A0ABP7W000</accession>
<evidence type="ECO:0000256" key="5">
    <source>
        <dbReference type="ARBA" id="ARBA00023136"/>
    </source>
</evidence>
<evidence type="ECO:0000256" key="4">
    <source>
        <dbReference type="ARBA" id="ARBA00022989"/>
    </source>
</evidence>
<dbReference type="RefSeq" id="WP_344949162.1">
    <property type="nucleotide sequence ID" value="NZ_BAAAZG010000025.1"/>
</dbReference>
<comment type="subcellular location">
    <subcellularLocation>
        <location evidence="1">Cell membrane</location>
        <topology evidence="1">Multi-pass membrane protein</topology>
    </subcellularLocation>
</comment>
<sequence length="187" mass="19882">MAASPPAPGADPLPPAEGESAPELAEPGQRLVARIVDTLVVGLPVVMVIREGFPDLGIEKVAPPLVAGLLLVYEWIQLALWGRTVGKRVAGIEVVREDPGRPAVDRRRPDVLRSLLRAATYCLPIAVRPVPVFGAVAGLFWVANAGAIFESRLERSARRRALHDRFAGTVVVRRPAAVAAAADAQEA</sequence>
<evidence type="ECO:0000256" key="3">
    <source>
        <dbReference type="ARBA" id="ARBA00022692"/>
    </source>
</evidence>
<keyword evidence="9" id="KW-1185">Reference proteome</keyword>
<feature type="region of interest" description="Disordered" evidence="6">
    <location>
        <begin position="1"/>
        <end position="24"/>
    </location>
</feature>
<gene>
    <name evidence="8" type="ORF">GCM10022214_39040</name>
</gene>
<evidence type="ECO:0000259" key="7">
    <source>
        <dbReference type="Pfam" id="PF06271"/>
    </source>
</evidence>
<dbReference type="EMBL" id="BAAAZG010000025">
    <property type="protein sequence ID" value="GAA4077501.1"/>
    <property type="molecule type" value="Genomic_DNA"/>
</dbReference>
<dbReference type="PANTHER" id="PTHR36115:SF4">
    <property type="entry name" value="MEMBRANE PROTEIN"/>
    <property type="match status" value="1"/>
</dbReference>
<keyword evidence="2" id="KW-1003">Cell membrane</keyword>
<evidence type="ECO:0000256" key="6">
    <source>
        <dbReference type="SAM" id="MobiDB-lite"/>
    </source>
</evidence>
<dbReference type="Proteomes" id="UP001500683">
    <property type="component" value="Unassembled WGS sequence"/>
</dbReference>
<keyword evidence="3" id="KW-0812">Transmembrane</keyword>
<dbReference type="Pfam" id="PF06271">
    <property type="entry name" value="RDD"/>
    <property type="match status" value="1"/>
</dbReference>
<organism evidence="8 9">
    <name type="scientific">Actinomadura miaoliensis</name>
    <dbReference type="NCBI Taxonomy" id="430685"/>
    <lineage>
        <taxon>Bacteria</taxon>
        <taxon>Bacillati</taxon>
        <taxon>Actinomycetota</taxon>
        <taxon>Actinomycetes</taxon>
        <taxon>Streptosporangiales</taxon>
        <taxon>Thermomonosporaceae</taxon>
        <taxon>Actinomadura</taxon>
    </lineage>
</organism>
<dbReference type="InterPro" id="IPR051791">
    <property type="entry name" value="Pra-immunoreactive"/>
</dbReference>
<name>A0ABP7W000_9ACTN</name>
<dbReference type="InterPro" id="IPR010432">
    <property type="entry name" value="RDD"/>
</dbReference>
<reference evidence="9" key="1">
    <citation type="journal article" date="2019" name="Int. J. Syst. Evol. Microbiol.">
        <title>The Global Catalogue of Microorganisms (GCM) 10K type strain sequencing project: providing services to taxonomists for standard genome sequencing and annotation.</title>
        <authorList>
            <consortium name="The Broad Institute Genomics Platform"/>
            <consortium name="The Broad Institute Genome Sequencing Center for Infectious Disease"/>
            <person name="Wu L."/>
            <person name="Ma J."/>
        </authorList>
    </citation>
    <scope>NUCLEOTIDE SEQUENCE [LARGE SCALE GENOMIC DNA]</scope>
    <source>
        <strain evidence="9">JCM 16702</strain>
    </source>
</reference>
<comment type="caution">
    <text evidence="8">The sequence shown here is derived from an EMBL/GenBank/DDBJ whole genome shotgun (WGS) entry which is preliminary data.</text>
</comment>
<evidence type="ECO:0000256" key="2">
    <source>
        <dbReference type="ARBA" id="ARBA00022475"/>
    </source>
</evidence>
<protein>
    <recommendedName>
        <fullName evidence="7">RDD domain-containing protein</fullName>
    </recommendedName>
</protein>
<feature type="compositionally biased region" description="Pro residues" evidence="6">
    <location>
        <begin position="1"/>
        <end position="15"/>
    </location>
</feature>
<dbReference type="PANTHER" id="PTHR36115">
    <property type="entry name" value="PROLINE-RICH ANTIGEN HOMOLOG-RELATED"/>
    <property type="match status" value="1"/>
</dbReference>
<feature type="domain" description="RDD" evidence="7">
    <location>
        <begin position="25"/>
        <end position="168"/>
    </location>
</feature>
<proteinExistence type="predicted"/>
<keyword evidence="5" id="KW-0472">Membrane</keyword>
<evidence type="ECO:0000313" key="8">
    <source>
        <dbReference type="EMBL" id="GAA4077501.1"/>
    </source>
</evidence>
<keyword evidence="4" id="KW-1133">Transmembrane helix</keyword>
<evidence type="ECO:0000256" key="1">
    <source>
        <dbReference type="ARBA" id="ARBA00004651"/>
    </source>
</evidence>
<evidence type="ECO:0000313" key="9">
    <source>
        <dbReference type="Proteomes" id="UP001500683"/>
    </source>
</evidence>